<dbReference type="AlphaFoldDB" id="A0A1X0IUH5"/>
<sequence>MTSGGKLLLIGYVGGTRTIAPGGYALIIGMVERLTVERGGKATHRGYCRGDAINEGGDLAIMRGAVIDGSVHGREFTRVDPGAIIGHAPPGGRGRR</sequence>
<accession>A0A1X0IUH5</accession>
<dbReference type="EMBL" id="MVIH01000006">
    <property type="protein sequence ID" value="ORB52451.1"/>
    <property type="molecule type" value="Genomic_DNA"/>
</dbReference>
<organism evidence="1 2">
    <name type="scientific">Mycolicibacterium rhodesiae</name>
    <name type="common">Mycobacterium rhodesiae</name>
    <dbReference type="NCBI Taxonomy" id="36814"/>
    <lineage>
        <taxon>Bacteria</taxon>
        <taxon>Bacillati</taxon>
        <taxon>Actinomycetota</taxon>
        <taxon>Actinomycetes</taxon>
        <taxon>Mycobacteriales</taxon>
        <taxon>Mycobacteriaceae</taxon>
        <taxon>Mycolicibacterium</taxon>
    </lineage>
</organism>
<name>A0A1X0IUH5_MYCRH</name>
<proteinExistence type="predicted"/>
<evidence type="ECO:0000313" key="2">
    <source>
        <dbReference type="Proteomes" id="UP000192534"/>
    </source>
</evidence>
<gene>
    <name evidence="1" type="ORF">BST42_15020</name>
</gene>
<evidence type="ECO:0000313" key="1">
    <source>
        <dbReference type="EMBL" id="ORB52451.1"/>
    </source>
</evidence>
<dbReference type="OrthoDB" id="4640237at2"/>
<comment type="caution">
    <text evidence="1">The sequence shown here is derived from an EMBL/GenBank/DDBJ whole genome shotgun (WGS) entry which is preliminary data.</text>
</comment>
<reference evidence="1 2" key="1">
    <citation type="submission" date="2016-12" db="EMBL/GenBank/DDBJ databases">
        <title>The new phylogeny of genus Mycobacterium.</title>
        <authorList>
            <person name="Tortoli E."/>
            <person name="Trovato A."/>
            <person name="Cirillo D.M."/>
        </authorList>
    </citation>
    <scope>NUCLEOTIDE SEQUENCE [LARGE SCALE GENOMIC DNA]</scope>
    <source>
        <strain evidence="1 2">DSM 44223</strain>
    </source>
</reference>
<dbReference type="Proteomes" id="UP000192534">
    <property type="component" value="Unassembled WGS sequence"/>
</dbReference>
<keyword evidence="2" id="KW-1185">Reference proteome</keyword>
<protein>
    <submittedName>
        <fullName evidence="1">Uncharacterized protein</fullName>
    </submittedName>
</protein>